<protein>
    <submittedName>
        <fullName evidence="1">Uncharacterized protein</fullName>
    </submittedName>
</protein>
<evidence type="ECO:0000313" key="1">
    <source>
        <dbReference type="EMBL" id="KAL2501771.1"/>
    </source>
</evidence>
<dbReference type="AlphaFoldDB" id="A0ABD1SM16"/>
<dbReference type="Proteomes" id="UP001604277">
    <property type="component" value="Unassembled WGS sequence"/>
</dbReference>
<gene>
    <name evidence="1" type="ORF">Fot_35619</name>
</gene>
<name>A0ABD1SM16_9LAMI</name>
<dbReference type="EMBL" id="JBFOLJ010000010">
    <property type="protein sequence ID" value="KAL2501771.1"/>
    <property type="molecule type" value="Genomic_DNA"/>
</dbReference>
<evidence type="ECO:0000313" key="2">
    <source>
        <dbReference type="Proteomes" id="UP001604277"/>
    </source>
</evidence>
<comment type="caution">
    <text evidence="1">The sequence shown here is derived from an EMBL/GenBank/DDBJ whole genome shotgun (WGS) entry which is preliminary data.</text>
</comment>
<reference evidence="2" key="1">
    <citation type="submission" date="2024-07" db="EMBL/GenBank/DDBJ databases">
        <title>Two chromosome-level genome assemblies of Korean endemic species Abeliophyllum distichum and Forsythia ovata (Oleaceae).</title>
        <authorList>
            <person name="Jang H."/>
        </authorList>
    </citation>
    <scope>NUCLEOTIDE SEQUENCE [LARGE SCALE GENOMIC DNA]</scope>
</reference>
<proteinExistence type="predicted"/>
<keyword evidence="2" id="KW-1185">Reference proteome</keyword>
<accession>A0ABD1SM16</accession>
<organism evidence="1 2">
    <name type="scientific">Forsythia ovata</name>
    <dbReference type="NCBI Taxonomy" id="205694"/>
    <lineage>
        <taxon>Eukaryota</taxon>
        <taxon>Viridiplantae</taxon>
        <taxon>Streptophyta</taxon>
        <taxon>Embryophyta</taxon>
        <taxon>Tracheophyta</taxon>
        <taxon>Spermatophyta</taxon>
        <taxon>Magnoliopsida</taxon>
        <taxon>eudicotyledons</taxon>
        <taxon>Gunneridae</taxon>
        <taxon>Pentapetalae</taxon>
        <taxon>asterids</taxon>
        <taxon>lamiids</taxon>
        <taxon>Lamiales</taxon>
        <taxon>Oleaceae</taxon>
        <taxon>Forsythieae</taxon>
        <taxon>Forsythia</taxon>
    </lineage>
</organism>
<sequence length="103" mass="11679">MALISTGVTEQLPKSAFIFPFFYKSGTALSWAVERASSIIGLVPSPIQEDVPRTMDLNNMIEDLEQMQQQDDVRRREKAKARRMAISSHHTVLPITTNRYATQ</sequence>